<proteinExistence type="predicted"/>
<protein>
    <submittedName>
        <fullName evidence="1">Uncharacterized protein</fullName>
    </submittedName>
</protein>
<reference evidence="1 2" key="1">
    <citation type="submission" date="2019-03" db="EMBL/GenBank/DDBJ databases">
        <title>Genomic Encyclopedia of Type Strains, Phase IV (KMG-IV): sequencing the most valuable type-strain genomes for metagenomic binning, comparative biology and taxonomic classification.</title>
        <authorList>
            <person name="Goeker M."/>
        </authorList>
    </citation>
    <scope>NUCLEOTIDE SEQUENCE [LARGE SCALE GENOMIC DNA]</scope>
    <source>
        <strain evidence="1 2">DSM 26377</strain>
    </source>
</reference>
<organism evidence="1 2">
    <name type="scientific">Panacagrimonas perspica</name>
    <dbReference type="NCBI Taxonomy" id="381431"/>
    <lineage>
        <taxon>Bacteria</taxon>
        <taxon>Pseudomonadati</taxon>
        <taxon>Pseudomonadota</taxon>
        <taxon>Gammaproteobacteria</taxon>
        <taxon>Nevskiales</taxon>
        <taxon>Nevskiaceae</taxon>
        <taxon>Panacagrimonas</taxon>
    </lineage>
</organism>
<gene>
    <name evidence="1" type="ORF">DFR24_4011</name>
</gene>
<sequence length="64" mass="6923">MEPTIKLYGSVTFSGITLLFLRALTAPIGCGFSIIFVEAKDDLADLLPAICFRFPCSPRQGKTA</sequence>
<dbReference type="Proteomes" id="UP000295341">
    <property type="component" value="Unassembled WGS sequence"/>
</dbReference>
<dbReference type="RefSeq" id="WP_133883182.1">
    <property type="nucleotide sequence ID" value="NZ_MWIN01000008.1"/>
</dbReference>
<dbReference type="AlphaFoldDB" id="A0A4R7NWI1"/>
<evidence type="ECO:0000313" key="2">
    <source>
        <dbReference type="Proteomes" id="UP000295341"/>
    </source>
</evidence>
<name>A0A4R7NWI1_9GAMM</name>
<dbReference type="EMBL" id="SOBT01000011">
    <property type="protein sequence ID" value="TDU25573.1"/>
    <property type="molecule type" value="Genomic_DNA"/>
</dbReference>
<evidence type="ECO:0000313" key="1">
    <source>
        <dbReference type="EMBL" id="TDU25573.1"/>
    </source>
</evidence>
<comment type="caution">
    <text evidence="1">The sequence shown here is derived from an EMBL/GenBank/DDBJ whole genome shotgun (WGS) entry which is preliminary data.</text>
</comment>
<accession>A0A4R7NWI1</accession>
<keyword evidence="2" id="KW-1185">Reference proteome</keyword>